<protein>
    <submittedName>
        <fullName evidence="5">Uncharacterized protein</fullName>
    </submittedName>
</protein>
<comment type="caution">
    <text evidence="5">The sequence shown here is derived from an EMBL/GenBank/DDBJ whole genome shotgun (WGS) entry which is preliminary data.</text>
</comment>
<dbReference type="GO" id="GO:0005737">
    <property type="term" value="C:cytoplasm"/>
    <property type="evidence" value="ECO:0007669"/>
    <property type="project" value="TreeGrafter"/>
</dbReference>
<organism evidence="5 6">
    <name type="scientific">Pomacea canaliculata</name>
    <name type="common">Golden apple snail</name>
    <dbReference type="NCBI Taxonomy" id="400727"/>
    <lineage>
        <taxon>Eukaryota</taxon>
        <taxon>Metazoa</taxon>
        <taxon>Spiralia</taxon>
        <taxon>Lophotrochozoa</taxon>
        <taxon>Mollusca</taxon>
        <taxon>Gastropoda</taxon>
        <taxon>Caenogastropoda</taxon>
        <taxon>Architaenioglossa</taxon>
        <taxon>Ampullarioidea</taxon>
        <taxon>Ampullariidae</taxon>
        <taxon>Pomacea</taxon>
    </lineage>
</organism>
<evidence type="ECO:0000256" key="4">
    <source>
        <dbReference type="SAM" id="MobiDB-lite"/>
    </source>
</evidence>
<dbReference type="PANTHER" id="PTHR46237">
    <property type="entry name" value="CYTOCHROME B5 REDUCTASE 4 FAMILY MEMBER"/>
    <property type="match status" value="1"/>
</dbReference>
<name>A0A2T7P6K7_POMCA</name>
<reference evidence="5 6" key="1">
    <citation type="submission" date="2018-04" db="EMBL/GenBank/DDBJ databases">
        <title>The genome of golden apple snail Pomacea canaliculata provides insight into stress tolerance and invasive adaptation.</title>
        <authorList>
            <person name="Liu C."/>
            <person name="Liu B."/>
            <person name="Ren Y."/>
            <person name="Zhang Y."/>
            <person name="Wang H."/>
            <person name="Li S."/>
            <person name="Jiang F."/>
            <person name="Yin L."/>
            <person name="Zhang G."/>
            <person name="Qian W."/>
            <person name="Fan W."/>
        </authorList>
    </citation>
    <scope>NUCLEOTIDE SEQUENCE [LARGE SCALE GENOMIC DNA]</scope>
    <source>
        <strain evidence="5">SZHN2017</strain>
        <tissue evidence="5">Muscle</tissue>
    </source>
</reference>
<proteinExistence type="predicted"/>
<keyword evidence="3" id="KW-0408">Iron</keyword>
<dbReference type="OrthoDB" id="432299at2759"/>
<dbReference type="PANTHER" id="PTHR46237:SF1">
    <property type="entry name" value="CYTOCHROME B5 REDUCTASE 4"/>
    <property type="match status" value="1"/>
</dbReference>
<dbReference type="InterPro" id="IPR051872">
    <property type="entry name" value="Cytochrome_b5/Flavoprotein_Rdt"/>
</dbReference>
<dbReference type="STRING" id="400727.A0A2T7P6K7"/>
<gene>
    <name evidence="5" type="ORF">C0Q70_11655</name>
</gene>
<dbReference type="InterPro" id="IPR036400">
    <property type="entry name" value="Cyt_B5-like_heme/steroid_sf"/>
</dbReference>
<feature type="compositionally biased region" description="Basic and acidic residues" evidence="4">
    <location>
        <begin position="128"/>
        <end position="138"/>
    </location>
</feature>
<sequence>MVDKSESSLLFPAPISPQIVSSGTESIPSRQKVALKPGRSLMDWIRLGRSGQDLTGVGGHTLNVTSAELAKHNTPEDAWIAIRGKILLDVYLYITVAIAVNAARSSSAYSDLELPQTPERSRSLALRTRSERWPEHMDAASQNVLPTTH</sequence>
<dbReference type="EMBL" id="PZQS01000006">
    <property type="protein sequence ID" value="PVD29058.1"/>
    <property type="molecule type" value="Genomic_DNA"/>
</dbReference>
<feature type="region of interest" description="Disordered" evidence="4">
    <location>
        <begin position="119"/>
        <end position="149"/>
    </location>
</feature>
<evidence type="ECO:0000313" key="5">
    <source>
        <dbReference type="EMBL" id="PVD29058.1"/>
    </source>
</evidence>
<keyword evidence="2" id="KW-0479">Metal-binding</keyword>
<dbReference type="GO" id="GO:0020037">
    <property type="term" value="F:heme binding"/>
    <property type="evidence" value="ECO:0007669"/>
    <property type="project" value="TreeGrafter"/>
</dbReference>
<evidence type="ECO:0000256" key="3">
    <source>
        <dbReference type="ARBA" id="ARBA00023004"/>
    </source>
</evidence>
<evidence type="ECO:0000313" key="6">
    <source>
        <dbReference type="Proteomes" id="UP000245119"/>
    </source>
</evidence>
<feature type="compositionally biased region" description="Polar residues" evidence="4">
    <location>
        <begin position="140"/>
        <end position="149"/>
    </location>
</feature>
<dbReference type="GO" id="GO:0046872">
    <property type="term" value="F:metal ion binding"/>
    <property type="evidence" value="ECO:0007669"/>
    <property type="project" value="UniProtKB-KW"/>
</dbReference>
<evidence type="ECO:0000256" key="2">
    <source>
        <dbReference type="ARBA" id="ARBA00022723"/>
    </source>
</evidence>
<evidence type="ECO:0000256" key="1">
    <source>
        <dbReference type="ARBA" id="ARBA00022617"/>
    </source>
</evidence>
<keyword evidence="6" id="KW-1185">Reference proteome</keyword>
<accession>A0A2T7P6K7</accession>
<keyword evidence="1" id="KW-0349">Heme</keyword>
<dbReference type="GO" id="GO:0004128">
    <property type="term" value="F:cytochrome-b5 reductase activity, acting on NAD(P)H"/>
    <property type="evidence" value="ECO:0007669"/>
    <property type="project" value="TreeGrafter"/>
</dbReference>
<dbReference type="SUPFAM" id="SSF55856">
    <property type="entry name" value="Cytochrome b5-like heme/steroid binding domain"/>
    <property type="match status" value="1"/>
</dbReference>
<dbReference type="Proteomes" id="UP000245119">
    <property type="component" value="Linkage Group LG6"/>
</dbReference>
<dbReference type="AlphaFoldDB" id="A0A2T7P6K7"/>